<feature type="compositionally biased region" description="Low complexity" evidence="1">
    <location>
        <begin position="151"/>
        <end position="160"/>
    </location>
</feature>
<accession>A0A5D3B9F9</accession>
<sequence length="512" mass="56442">MLTTQGFAELRLLSVRKASTSSGSQRRLRSLPASPSIWGRRYNSGQGSKPEAEELHEDRSPRGEAGEAEQPSNPPTGQERRAGMESETSGGHLSADTKEPSPRATTFATSESQPAHQSKAFNEILKTLYQEGSKQPSSASSSSTPRKESIISKLKLNLSSTPRPRNFRGTRSRSDRSAGMSPHESSKFTEAIMSILDTFPKGTEGAGGGGGVGGSRGGDDAFSATQSGGFGFGLGKDRSRGTGFSPFRSGAGQDSLRNVVGFSGRSQSADELIEEYEILAEQINVIQTDVELVEWAKEHVFKAQAVPEPQTAHESSKVLDEATGETEATASATHDLPPLLQFSPVYPKILARTLEVLRKNFNSPHLLLALFHHAQTSSLESYLSGCGTAAYNQVLLCRWESFRDLEGVTRGVREMEMMGVKWDRETNRLVGRVVDEVGRDMLEEGQGSRWGKKEDVLIMLQQLEERVEKDVMDEEKRRDYELKMKRKDRERKEAEATREATRQAREEADVWV</sequence>
<feature type="region of interest" description="Disordered" evidence="1">
    <location>
        <begin position="484"/>
        <end position="512"/>
    </location>
</feature>
<evidence type="ECO:0000313" key="3">
    <source>
        <dbReference type="EMBL" id="TYJ58870.1"/>
    </source>
</evidence>
<dbReference type="Pfam" id="PF19189">
    <property type="entry name" value="Mtf2"/>
    <property type="match status" value="1"/>
</dbReference>
<comment type="caution">
    <text evidence="3">The sequence shown here is derived from an EMBL/GenBank/DDBJ whole genome shotgun (WGS) entry which is preliminary data.</text>
</comment>
<dbReference type="AlphaFoldDB" id="A0A5D3B9F9"/>
<feature type="region of interest" description="Disordered" evidence="1">
    <location>
        <begin position="17"/>
        <end position="117"/>
    </location>
</feature>
<dbReference type="PANTHER" id="PTHR39468">
    <property type="entry name" value="CHROMOSOME 7, WHOLE GENOME SHOTGUN SEQUENCE"/>
    <property type="match status" value="1"/>
</dbReference>
<protein>
    <recommendedName>
        <fullName evidence="2">Mtf2-like C-terminal domain-containing protein</fullName>
    </recommendedName>
</protein>
<dbReference type="EMBL" id="NIDF01000002">
    <property type="protein sequence ID" value="TYJ58870.1"/>
    <property type="molecule type" value="Genomic_DNA"/>
</dbReference>
<organism evidence="3 4">
    <name type="scientific">Cryptococcus floricola</name>
    <dbReference type="NCBI Taxonomy" id="2591691"/>
    <lineage>
        <taxon>Eukaryota</taxon>
        <taxon>Fungi</taxon>
        <taxon>Dikarya</taxon>
        <taxon>Basidiomycota</taxon>
        <taxon>Agaricomycotina</taxon>
        <taxon>Tremellomycetes</taxon>
        <taxon>Tremellales</taxon>
        <taxon>Cryptococcaceae</taxon>
        <taxon>Cryptococcus</taxon>
    </lineage>
</organism>
<evidence type="ECO:0000313" key="4">
    <source>
        <dbReference type="Proteomes" id="UP000322245"/>
    </source>
</evidence>
<dbReference type="InterPro" id="IPR043837">
    <property type="entry name" value="Mtf2-like_C"/>
</dbReference>
<gene>
    <name evidence="3" type="ORF">B9479_000302</name>
</gene>
<evidence type="ECO:0000256" key="1">
    <source>
        <dbReference type="SAM" id="MobiDB-lite"/>
    </source>
</evidence>
<dbReference type="PANTHER" id="PTHR39468:SF1">
    <property type="entry name" value="MTF2-LIKE C-TERMINAL DOMAIN-CONTAINING PROTEIN"/>
    <property type="match status" value="1"/>
</dbReference>
<keyword evidence="4" id="KW-1185">Reference proteome</keyword>
<feature type="compositionally biased region" description="Basic and acidic residues" evidence="1">
    <location>
        <begin position="50"/>
        <end position="65"/>
    </location>
</feature>
<feature type="domain" description="Mtf2-like C-terminal" evidence="2">
    <location>
        <begin position="279"/>
        <end position="467"/>
    </location>
</feature>
<dbReference type="InterPro" id="IPR040009">
    <property type="entry name" value="Mtf2/C5D6.12-like"/>
</dbReference>
<feature type="compositionally biased region" description="Basic and acidic residues" evidence="1">
    <location>
        <begin position="490"/>
        <end position="512"/>
    </location>
</feature>
<dbReference type="GO" id="GO:0005739">
    <property type="term" value="C:mitochondrion"/>
    <property type="evidence" value="ECO:0007669"/>
    <property type="project" value="InterPro"/>
</dbReference>
<evidence type="ECO:0000259" key="2">
    <source>
        <dbReference type="Pfam" id="PF19189"/>
    </source>
</evidence>
<feature type="region of interest" description="Disordered" evidence="1">
    <location>
        <begin position="306"/>
        <end position="332"/>
    </location>
</feature>
<name>A0A5D3B9F9_9TREE</name>
<feature type="region of interest" description="Disordered" evidence="1">
    <location>
        <begin position="130"/>
        <end position="187"/>
    </location>
</feature>
<proteinExistence type="predicted"/>
<reference evidence="3 4" key="1">
    <citation type="submission" date="2017-05" db="EMBL/GenBank/DDBJ databases">
        <title>The Genome Sequence of Tsuchiyaea wingfieldii DSM 27421.</title>
        <authorList>
            <person name="Cuomo C."/>
            <person name="Passer A."/>
            <person name="Billmyre B."/>
            <person name="Heitman J."/>
        </authorList>
    </citation>
    <scope>NUCLEOTIDE SEQUENCE [LARGE SCALE GENOMIC DNA]</scope>
    <source>
        <strain evidence="3 4">DSM 27421</strain>
    </source>
</reference>
<feature type="compositionally biased region" description="Polar residues" evidence="1">
    <location>
        <begin position="103"/>
        <end position="117"/>
    </location>
</feature>
<dbReference type="Proteomes" id="UP000322245">
    <property type="component" value="Unassembled WGS sequence"/>
</dbReference>